<dbReference type="PANTHER" id="PTHR33055">
    <property type="entry name" value="TRANSPOSASE FOR INSERTION SEQUENCE ELEMENT IS1111A"/>
    <property type="match status" value="1"/>
</dbReference>
<evidence type="ECO:0000259" key="2">
    <source>
        <dbReference type="Pfam" id="PF02371"/>
    </source>
</evidence>
<dbReference type="Pfam" id="PF02371">
    <property type="entry name" value="Transposase_20"/>
    <property type="match status" value="1"/>
</dbReference>
<gene>
    <name evidence="3" type="ORF">E1267_12575</name>
</gene>
<dbReference type="EMBL" id="SMJZ01000037">
    <property type="protein sequence ID" value="TDC07685.1"/>
    <property type="molecule type" value="Genomic_DNA"/>
</dbReference>
<sequence length="408" mass="45061">MPLTCGIDWAEKYHDVALVDQPGRLVAKRRISDDVHGWRTLVDLLAEHGDCPGEQIPVAIETSRGLLVSCLRATGRKVYAINPLAVARYRERHTVARAKSDHADAMTPANILRVDADHHRPLPADSELVQAIAVLARAQQDAVWNRQQLANQLRSLLREYFPAALTAFHVKNIGLTSREARAVLQAAPTPAAAAKLTTRRLHDLLRSSGRRRNIGTWAERLQTLFRGEHLHQLPLVEEALGRQAQALLLQLYAACRAADELSEATSEAFHQHPDAAVVTSFPGLADLTGARVLAELGDDRARFTDARALKAYAGAAPITRASGKSLVVHHRKVKNQRLAAAGYVWAFASLRAPGPRAHYDRRRTEGDRHSSALRNTFNRLLGCLHHCLQEGMIYNEHVAFPPRSKATA</sequence>
<feature type="domain" description="Transposase IS110-like N-terminal" evidence="1">
    <location>
        <begin position="5"/>
        <end position="162"/>
    </location>
</feature>
<keyword evidence="4" id="KW-1185">Reference proteome</keyword>
<dbReference type="InterPro" id="IPR002525">
    <property type="entry name" value="Transp_IS110-like_N"/>
</dbReference>
<evidence type="ECO:0000313" key="4">
    <source>
        <dbReference type="Proteomes" id="UP000295157"/>
    </source>
</evidence>
<dbReference type="InterPro" id="IPR003346">
    <property type="entry name" value="Transposase_20"/>
</dbReference>
<protein>
    <submittedName>
        <fullName evidence="3">IS110 family transposase</fullName>
    </submittedName>
</protein>
<name>A0A4R4NF89_9ACTN</name>
<dbReference type="InterPro" id="IPR047650">
    <property type="entry name" value="Transpos_IS110"/>
</dbReference>
<evidence type="ECO:0000313" key="3">
    <source>
        <dbReference type="EMBL" id="TDC07685.1"/>
    </source>
</evidence>
<dbReference type="GO" id="GO:0004803">
    <property type="term" value="F:transposase activity"/>
    <property type="evidence" value="ECO:0007669"/>
    <property type="project" value="InterPro"/>
</dbReference>
<dbReference type="Pfam" id="PF01548">
    <property type="entry name" value="DEDD_Tnp_IS110"/>
    <property type="match status" value="1"/>
</dbReference>
<dbReference type="AlphaFoldDB" id="A0A4R4NF89"/>
<comment type="caution">
    <text evidence="3">The sequence shown here is derived from an EMBL/GenBank/DDBJ whole genome shotgun (WGS) entry which is preliminary data.</text>
</comment>
<dbReference type="GO" id="GO:0006313">
    <property type="term" value="P:DNA transposition"/>
    <property type="evidence" value="ECO:0007669"/>
    <property type="project" value="InterPro"/>
</dbReference>
<reference evidence="3 4" key="1">
    <citation type="submission" date="2019-02" db="EMBL/GenBank/DDBJ databases">
        <title>Draft genome sequences of novel Actinobacteria.</title>
        <authorList>
            <person name="Sahin N."/>
            <person name="Ay H."/>
            <person name="Saygin H."/>
        </authorList>
    </citation>
    <scope>NUCLEOTIDE SEQUENCE [LARGE SCALE GENOMIC DNA]</scope>
    <source>
        <strain evidence="3 4">KC201</strain>
    </source>
</reference>
<dbReference type="NCBIfam" id="NF033542">
    <property type="entry name" value="transpos_IS110"/>
    <property type="match status" value="1"/>
</dbReference>
<dbReference type="GO" id="GO:0003677">
    <property type="term" value="F:DNA binding"/>
    <property type="evidence" value="ECO:0007669"/>
    <property type="project" value="InterPro"/>
</dbReference>
<dbReference type="OrthoDB" id="3188901at2"/>
<evidence type="ECO:0000259" key="1">
    <source>
        <dbReference type="Pfam" id="PF01548"/>
    </source>
</evidence>
<accession>A0A4R4NF89</accession>
<dbReference type="Proteomes" id="UP000295157">
    <property type="component" value="Unassembled WGS sequence"/>
</dbReference>
<dbReference type="PANTHER" id="PTHR33055:SF3">
    <property type="entry name" value="PUTATIVE TRANSPOSASE FOR IS117-RELATED"/>
    <property type="match status" value="1"/>
</dbReference>
<proteinExistence type="predicted"/>
<organism evidence="3 4">
    <name type="scientific">Nonomuraea longispora</name>
    <dbReference type="NCBI Taxonomy" id="1848320"/>
    <lineage>
        <taxon>Bacteria</taxon>
        <taxon>Bacillati</taxon>
        <taxon>Actinomycetota</taxon>
        <taxon>Actinomycetes</taxon>
        <taxon>Streptosporangiales</taxon>
        <taxon>Streptosporangiaceae</taxon>
        <taxon>Nonomuraea</taxon>
    </lineage>
</organism>
<feature type="domain" description="Transposase IS116/IS110/IS902 C-terminal" evidence="2">
    <location>
        <begin position="276"/>
        <end position="357"/>
    </location>
</feature>